<gene>
    <name evidence="2" type="ORF">J1605_011895</name>
</gene>
<feature type="compositionally biased region" description="Pro residues" evidence="1">
    <location>
        <begin position="27"/>
        <end position="51"/>
    </location>
</feature>
<comment type="caution">
    <text evidence="2">The sequence shown here is derived from an EMBL/GenBank/DDBJ whole genome shotgun (WGS) entry which is preliminary data.</text>
</comment>
<organism evidence="2 3">
    <name type="scientific">Eschrichtius robustus</name>
    <name type="common">California gray whale</name>
    <name type="synonym">Eschrichtius gibbosus</name>
    <dbReference type="NCBI Taxonomy" id="9764"/>
    <lineage>
        <taxon>Eukaryota</taxon>
        <taxon>Metazoa</taxon>
        <taxon>Chordata</taxon>
        <taxon>Craniata</taxon>
        <taxon>Vertebrata</taxon>
        <taxon>Euteleostomi</taxon>
        <taxon>Mammalia</taxon>
        <taxon>Eutheria</taxon>
        <taxon>Laurasiatheria</taxon>
        <taxon>Artiodactyla</taxon>
        <taxon>Whippomorpha</taxon>
        <taxon>Cetacea</taxon>
        <taxon>Mysticeti</taxon>
        <taxon>Eschrichtiidae</taxon>
        <taxon>Eschrichtius</taxon>
    </lineage>
</organism>
<sequence>MAAAAASGAGGAAGAGAGGAGPAGRLLPPPASGPPAAPAAVPPAAGPPRPSAPASRGPVPARIGYYEIDRTIGKGNFAVVKRATHLVTKAKVVARWDRVAAGLRGPGPSECGGRRRAPRHRG</sequence>
<dbReference type="InterPro" id="IPR011009">
    <property type="entry name" value="Kinase-like_dom_sf"/>
</dbReference>
<dbReference type="EMBL" id="JAIQCJ010002165">
    <property type="protein sequence ID" value="KAJ8780100.1"/>
    <property type="molecule type" value="Genomic_DNA"/>
</dbReference>
<feature type="region of interest" description="Disordered" evidence="1">
    <location>
        <begin position="1"/>
        <end position="60"/>
    </location>
</feature>
<feature type="compositionally biased region" description="Gly residues" evidence="1">
    <location>
        <begin position="8"/>
        <end position="22"/>
    </location>
</feature>
<reference evidence="2 3" key="1">
    <citation type="submission" date="2022-11" db="EMBL/GenBank/DDBJ databases">
        <title>Whole genome sequence of Eschrichtius robustus ER-17-0199.</title>
        <authorList>
            <person name="Bruniche-Olsen A."/>
            <person name="Black A.N."/>
            <person name="Fields C.J."/>
            <person name="Walden K."/>
            <person name="Dewoody J.A."/>
        </authorList>
    </citation>
    <scope>NUCLEOTIDE SEQUENCE [LARGE SCALE GENOMIC DNA]</scope>
    <source>
        <strain evidence="2">ER-17-0199</strain>
        <tissue evidence="2">Blubber</tissue>
    </source>
</reference>
<dbReference type="Proteomes" id="UP001159641">
    <property type="component" value="Unassembled WGS sequence"/>
</dbReference>
<proteinExistence type="predicted"/>
<feature type="region of interest" description="Disordered" evidence="1">
    <location>
        <begin position="102"/>
        <end position="122"/>
    </location>
</feature>
<evidence type="ECO:0000256" key="1">
    <source>
        <dbReference type="SAM" id="MobiDB-lite"/>
    </source>
</evidence>
<dbReference type="SUPFAM" id="SSF56112">
    <property type="entry name" value="Protein kinase-like (PK-like)"/>
    <property type="match status" value="1"/>
</dbReference>
<evidence type="ECO:0000313" key="3">
    <source>
        <dbReference type="Proteomes" id="UP001159641"/>
    </source>
</evidence>
<dbReference type="Gene3D" id="3.30.200.20">
    <property type="entry name" value="Phosphorylase Kinase, domain 1"/>
    <property type="match status" value="1"/>
</dbReference>
<keyword evidence="3" id="KW-1185">Reference proteome</keyword>
<accession>A0AB34GN57</accession>
<name>A0AB34GN57_ESCRO</name>
<dbReference type="AlphaFoldDB" id="A0AB34GN57"/>
<protein>
    <submittedName>
        <fullName evidence="2">Uncharacterized protein</fullName>
    </submittedName>
</protein>
<evidence type="ECO:0000313" key="2">
    <source>
        <dbReference type="EMBL" id="KAJ8780100.1"/>
    </source>
</evidence>